<name>A0AAD5U9J0_9FUNG</name>
<dbReference type="CDD" id="cd01617">
    <property type="entry name" value="DCX"/>
    <property type="match status" value="3"/>
</dbReference>
<dbReference type="GO" id="GO:0035556">
    <property type="term" value="P:intracellular signal transduction"/>
    <property type="evidence" value="ECO:0007669"/>
    <property type="project" value="InterPro"/>
</dbReference>
<feature type="compositionally biased region" description="Acidic residues" evidence="6">
    <location>
        <begin position="550"/>
        <end position="594"/>
    </location>
</feature>
<feature type="domain" description="PARP-type" evidence="7">
    <location>
        <begin position="669"/>
        <end position="767"/>
    </location>
</feature>
<dbReference type="PROSITE" id="PS50309">
    <property type="entry name" value="DC"/>
    <property type="match status" value="3"/>
</dbReference>
<evidence type="ECO:0000256" key="4">
    <source>
        <dbReference type="ARBA" id="ARBA00022833"/>
    </source>
</evidence>
<evidence type="ECO:0000313" key="10">
    <source>
        <dbReference type="Proteomes" id="UP001211065"/>
    </source>
</evidence>
<dbReference type="SMART" id="SM00537">
    <property type="entry name" value="DCX"/>
    <property type="match status" value="3"/>
</dbReference>
<dbReference type="InterPro" id="IPR001510">
    <property type="entry name" value="Znf_PARP"/>
</dbReference>
<evidence type="ECO:0000256" key="6">
    <source>
        <dbReference type="SAM" id="MobiDB-lite"/>
    </source>
</evidence>
<feature type="compositionally biased region" description="Basic and acidic residues" evidence="6">
    <location>
        <begin position="499"/>
        <end position="513"/>
    </location>
</feature>
<dbReference type="GO" id="GO:0005634">
    <property type="term" value="C:nucleus"/>
    <property type="evidence" value="ECO:0007669"/>
    <property type="project" value="UniProtKB-SubCell"/>
</dbReference>
<proteinExistence type="predicted"/>
<dbReference type="PROSITE" id="PS50064">
    <property type="entry name" value="ZF_PARP_2"/>
    <property type="match status" value="1"/>
</dbReference>
<dbReference type="PANTHER" id="PTHR23004">
    <property type="entry name" value="DOUBLECORTIN DOMAIN CONTAINING 2"/>
    <property type="match status" value="1"/>
</dbReference>
<feature type="region of interest" description="Disordered" evidence="6">
    <location>
        <begin position="359"/>
        <end position="646"/>
    </location>
</feature>
<reference evidence="9" key="1">
    <citation type="submission" date="2020-05" db="EMBL/GenBank/DDBJ databases">
        <title>Phylogenomic resolution of chytrid fungi.</title>
        <authorList>
            <person name="Stajich J.E."/>
            <person name="Amses K."/>
            <person name="Simmons R."/>
            <person name="Seto K."/>
            <person name="Myers J."/>
            <person name="Bonds A."/>
            <person name="Quandt C.A."/>
            <person name="Barry K."/>
            <person name="Liu P."/>
            <person name="Grigoriev I."/>
            <person name="Longcore J.E."/>
            <person name="James T.Y."/>
        </authorList>
    </citation>
    <scope>NUCLEOTIDE SEQUENCE</scope>
    <source>
        <strain evidence="9">JEL0476</strain>
    </source>
</reference>
<feature type="domain" description="Doublecortin" evidence="8">
    <location>
        <begin position="7"/>
        <end position="89"/>
    </location>
</feature>
<dbReference type="EMBL" id="JADGJW010000070">
    <property type="protein sequence ID" value="KAJ3225138.1"/>
    <property type="molecule type" value="Genomic_DNA"/>
</dbReference>
<dbReference type="GO" id="GO:0005874">
    <property type="term" value="C:microtubule"/>
    <property type="evidence" value="ECO:0007669"/>
    <property type="project" value="TreeGrafter"/>
</dbReference>
<keyword evidence="9" id="KW-0808">Transferase</keyword>
<evidence type="ECO:0000259" key="7">
    <source>
        <dbReference type="PROSITE" id="PS50064"/>
    </source>
</evidence>
<feature type="domain" description="Doublecortin" evidence="8">
    <location>
        <begin position="237"/>
        <end position="320"/>
    </location>
</feature>
<keyword evidence="3" id="KW-0863">Zinc-finger</keyword>
<dbReference type="InterPro" id="IPR036957">
    <property type="entry name" value="Znf_PARP_sf"/>
</dbReference>
<feature type="compositionally biased region" description="Basic and acidic residues" evidence="6">
    <location>
        <begin position="539"/>
        <end position="549"/>
    </location>
</feature>
<dbReference type="Gene3D" id="3.10.20.230">
    <property type="entry name" value="Doublecortin domain"/>
    <property type="match status" value="3"/>
</dbReference>
<protein>
    <submittedName>
        <fullName evidence="9">Serine/threonine-protein kinase dclk1</fullName>
    </submittedName>
</protein>
<keyword evidence="9" id="KW-0418">Kinase</keyword>
<feature type="compositionally biased region" description="Acidic residues" evidence="6">
    <location>
        <begin position="420"/>
        <end position="444"/>
    </location>
</feature>
<evidence type="ECO:0000256" key="3">
    <source>
        <dbReference type="ARBA" id="ARBA00022771"/>
    </source>
</evidence>
<dbReference type="Gene3D" id="3.30.1740.10">
    <property type="entry name" value="Zinc finger, PARP-type"/>
    <property type="match status" value="1"/>
</dbReference>
<dbReference type="Pfam" id="PF00645">
    <property type="entry name" value="zf-PARP"/>
    <property type="match status" value="1"/>
</dbReference>
<comment type="caution">
    <text evidence="9">The sequence shown here is derived from an EMBL/GenBank/DDBJ whole genome shotgun (WGS) entry which is preliminary data.</text>
</comment>
<feature type="compositionally biased region" description="Low complexity" evidence="6">
    <location>
        <begin position="630"/>
        <end position="641"/>
    </location>
</feature>
<dbReference type="Pfam" id="PF03607">
    <property type="entry name" value="DCX"/>
    <property type="match status" value="3"/>
</dbReference>
<dbReference type="InterPro" id="IPR003533">
    <property type="entry name" value="Doublecortin_dom"/>
</dbReference>
<dbReference type="GO" id="GO:0008270">
    <property type="term" value="F:zinc ion binding"/>
    <property type="evidence" value="ECO:0007669"/>
    <property type="project" value="UniProtKB-KW"/>
</dbReference>
<gene>
    <name evidence="9" type="primary">DCLK1</name>
    <name evidence="9" type="ORF">HK099_007343</name>
</gene>
<dbReference type="SMART" id="SM01336">
    <property type="entry name" value="zf-PARP"/>
    <property type="match status" value="1"/>
</dbReference>
<keyword evidence="2" id="KW-0479">Metal-binding</keyword>
<organism evidence="9 10">
    <name type="scientific">Clydaea vesicula</name>
    <dbReference type="NCBI Taxonomy" id="447962"/>
    <lineage>
        <taxon>Eukaryota</taxon>
        <taxon>Fungi</taxon>
        <taxon>Fungi incertae sedis</taxon>
        <taxon>Chytridiomycota</taxon>
        <taxon>Chytridiomycota incertae sedis</taxon>
        <taxon>Chytridiomycetes</taxon>
        <taxon>Lobulomycetales</taxon>
        <taxon>Lobulomycetaceae</taxon>
        <taxon>Clydaea</taxon>
    </lineage>
</organism>
<keyword evidence="4" id="KW-0862">Zinc</keyword>
<accession>A0AAD5U9J0</accession>
<keyword evidence="10" id="KW-1185">Reference proteome</keyword>
<sequence>MQDYKSKRIRIFKNGDVFTPSKKFVISPKLFRNYEQFLHTSSNELKLLTGAVRKIYTIEGKPVGGLDDFEEGGTYVATSGEFFKKAPYLLKEQQQPESASKKGDPRAYLKSWNDKTFLAETINEGKKEIPLFQPTSKAYRILAYSNGENNTPGIRLLLNYRTCRTFDQLLRFLSNTLHLSVRKIYDGKNGRQIKTLQDLRDGQVLIGAGNENYKEVNYLPRSPLDNGQSRREQEHIKNVNFFPNGDAYHHGFVVKVQKSRFDSIKKLLDHLNKSGSVGGIFANRIFSMKGKQIKDLDDLEHQQSYVLLSGSEQFFNINYNVNSIQALDAPKGLSGFTKNNELMSKIKFAKPIWAVQKLKAAPQKSQPQPIKNKAKKPATAQEDIEEEDTAKVIGDDDGDVFESKDINAFNPKELQNSEVSDNEEQIEEIENDGTEQDSASDADSELLKEFANSKEVGIEQDEEGRDTEKEDASDTEEDSQSGMLLKLKKSYINSELPDSESKVEEEIEEKVGAEADEEEEMENEITSDSQEDESASELETEKYPKKNNDNNDDIEEEKEEVEEDEDEDGDEEEEDEKEQESEEGSEEEIEENEIETTKTSRASINASIPELPSKSHSFTKGQKKSKIPKSVNSSVRSSLSSIQMEDLKKKTKSERAEIYKKYENKGQYFLIEYSKSSRAKCRGCRKHILKQNLRFRHLVCGHHCFEEKKTQKKDVCGCWHIECLLQLQKNDLERFKYSNKNFEVINSEKQIAGFSLLKDEDKETVAKKFFV</sequence>
<dbReference type="PANTHER" id="PTHR23004:SF11">
    <property type="entry name" value="PROTEIN RPI-1"/>
    <property type="match status" value="1"/>
</dbReference>
<feature type="compositionally biased region" description="Acidic residues" evidence="6">
    <location>
        <begin position="514"/>
        <end position="538"/>
    </location>
</feature>
<dbReference type="GO" id="GO:0003677">
    <property type="term" value="F:DNA binding"/>
    <property type="evidence" value="ECO:0007669"/>
    <property type="project" value="InterPro"/>
</dbReference>
<dbReference type="Proteomes" id="UP001211065">
    <property type="component" value="Unassembled WGS sequence"/>
</dbReference>
<dbReference type="SUPFAM" id="SSF89837">
    <property type="entry name" value="Doublecortin (DC)"/>
    <property type="match status" value="3"/>
</dbReference>
<keyword evidence="5" id="KW-0539">Nucleus</keyword>
<evidence type="ECO:0000256" key="1">
    <source>
        <dbReference type="ARBA" id="ARBA00004123"/>
    </source>
</evidence>
<feature type="domain" description="Doublecortin" evidence="8">
    <location>
        <begin position="139"/>
        <end position="219"/>
    </location>
</feature>
<evidence type="ECO:0000259" key="8">
    <source>
        <dbReference type="PROSITE" id="PS50309"/>
    </source>
</evidence>
<evidence type="ECO:0000256" key="2">
    <source>
        <dbReference type="ARBA" id="ARBA00022723"/>
    </source>
</evidence>
<dbReference type="GO" id="GO:0016301">
    <property type="term" value="F:kinase activity"/>
    <property type="evidence" value="ECO:0007669"/>
    <property type="project" value="UniProtKB-KW"/>
</dbReference>
<comment type="subcellular location">
    <subcellularLocation>
        <location evidence="1">Nucleus</location>
    </subcellularLocation>
</comment>
<dbReference type="AlphaFoldDB" id="A0AAD5U9J0"/>
<feature type="compositionally biased region" description="Polar residues" evidence="6">
    <location>
        <begin position="597"/>
        <end position="606"/>
    </location>
</feature>
<dbReference type="InterPro" id="IPR036572">
    <property type="entry name" value="Doublecortin_dom_sf"/>
</dbReference>
<evidence type="ECO:0000313" key="9">
    <source>
        <dbReference type="EMBL" id="KAJ3225138.1"/>
    </source>
</evidence>
<dbReference type="GO" id="GO:0005815">
    <property type="term" value="C:microtubule organizing center"/>
    <property type="evidence" value="ECO:0007669"/>
    <property type="project" value="TreeGrafter"/>
</dbReference>
<evidence type="ECO:0000256" key="5">
    <source>
        <dbReference type="ARBA" id="ARBA00023242"/>
    </source>
</evidence>
<dbReference type="SUPFAM" id="SSF57716">
    <property type="entry name" value="Glucocorticoid receptor-like (DNA-binding domain)"/>
    <property type="match status" value="1"/>
</dbReference>